<dbReference type="HOGENOM" id="CLU_2032142_0_0_1"/>
<name>A0A0C9TKE1_PAXIN</name>
<dbReference type="Proteomes" id="UP000053647">
    <property type="component" value="Unassembled WGS sequence"/>
</dbReference>
<evidence type="ECO:0000313" key="1">
    <source>
        <dbReference type="EMBL" id="KIJ08302.1"/>
    </source>
</evidence>
<dbReference type="AlphaFoldDB" id="A0A0C9TKE1"/>
<proteinExistence type="predicted"/>
<gene>
    <name evidence="1" type="ORF">PAXINDRAFT_158184</name>
</gene>
<keyword evidence="2" id="KW-1185">Reference proteome</keyword>
<evidence type="ECO:0000313" key="2">
    <source>
        <dbReference type="Proteomes" id="UP000053647"/>
    </source>
</evidence>
<reference evidence="2" key="2">
    <citation type="submission" date="2015-01" db="EMBL/GenBank/DDBJ databases">
        <title>Evolutionary Origins and Diversification of the Mycorrhizal Mutualists.</title>
        <authorList>
            <consortium name="DOE Joint Genome Institute"/>
            <consortium name="Mycorrhizal Genomics Consortium"/>
            <person name="Kohler A."/>
            <person name="Kuo A."/>
            <person name="Nagy L.G."/>
            <person name="Floudas D."/>
            <person name="Copeland A."/>
            <person name="Barry K.W."/>
            <person name="Cichocki N."/>
            <person name="Veneault-Fourrey C."/>
            <person name="LaButti K."/>
            <person name="Lindquist E.A."/>
            <person name="Lipzen A."/>
            <person name="Lundell T."/>
            <person name="Morin E."/>
            <person name="Murat C."/>
            <person name="Riley R."/>
            <person name="Ohm R."/>
            <person name="Sun H."/>
            <person name="Tunlid A."/>
            <person name="Henrissat B."/>
            <person name="Grigoriev I.V."/>
            <person name="Hibbett D.S."/>
            <person name="Martin F."/>
        </authorList>
    </citation>
    <scope>NUCLEOTIDE SEQUENCE [LARGE SCALE GENOMIC DNA]</scope>
    <source>
        <strain evidence="2">ATCC 200175</strain>
    </source>
</reference>
<protein>
    <submittedName>
        <fullName evidence="1">Uncharacterized protein</fullName>
    </submittedName>
</protein>
<feature type="non-terminal residue" evidence="1">
    <location>
        <position position="1"/>
    </location>
</feature>
<reference evidence="1 2" key="1">
    <citation type="submission" date="2014-06" db="EMBL/GenBank/DDBJ databases">
        <authorList>
            <consortium name="DOE Joint Genome Institute"/>
            <person name="Kuo A."/>
            <person name="Kohler A."/>
            <person name="Nagy L.G."/>
            <person name="Floudas D."/>
            <person name="Copeland A."/>
            <person name="Barry K.W."/>
            <person name="Cichocki N."/>
            <person name="Veneault-Fourrey C."/>
            <person name="LaButti K."/>
            <person name="Lindquist E.A."/>
            <person name="Lipzen A."/>
            <person name="Lundell T."/>
            <person name="Morin E."/>
            <person name="Murat C."/>
            <person name="Sun H."/>
            <person name="Tunlid A."/>
            <person name="Henrissat B."/>
            <person name="Grigoriev I.V."/>
            <person name="Hibbett D.S."/>
            <person name="Martin F."/>
            <person name="Nordberg H.P."/>
            <person name="Cantor M.N."/>
            <person name="Hua S.X."/>
        </authorList>
    </citation>
    <scope>NUCLEOTIDE SEQUENCE [LARGE SCALE GENOMIC DNA]</scope>
    <source>
        <strain evidence="1 2">ATCC 200175</strain>
    </source>
</reference>
<accession>A0A0C9TKE1</accession>
<sequence length="122" mass="13179">ALIRFTAEDGSGTGVAFGERLLYAVETVETVDVESDDDVHDKDDGFTVVHSLTSLAFESARGLATFSEERVLELACADDVDRGIDNRVRVEASEGAGIDGLPMPTTGRLSYCYREGYIGRLV</sequence>
<dbReference type="EMBL" id="KN819654">
    <property type="protein sequence ID" value="KIJ08302.1"/>
    <property type="molecule type" value="Genomic_DNA"/>
</dbReference>
<organism evidence="1 2">
    <name type="scientific">Paxillus involutus ATCC 200175</name>
    <dbReference type="NCBI Taxonomy" id="664439"/>
    <lineage>
        <taxon>Eukaryota</taxon>
        <taxon>Fungi</taxon>
        <taxon>Dikarya</taxon>
        <taxon>Basidiomycota</taxon>
        <taxon>Agaricomycotina</taxon>
        <taxon>Agaricomycetes</taxon>
        <taxon>Agaricomycetidae</taxon>
        <taxon>Boletales</taxon>
        <taxon>Paxilineae</taxon>
        <taxon>Paxillaceae</taxon>
        <taxon>Paxillus</taxon>
    </lineage>
</organism>